<organism evidence="1 2">
    <name type="scientific">Brachionus plicatilis</name>
    <name type="common">Marine rotifer</name>
    <name type="synonym">Brachionus muelleri</name>
    <dbReference type="NCBI Taxonomy" id="10195"/>
    <lineage>
        <taxon>Eukaryota</taxon>
        <taxon>Metazoa</taxon>
        <taxon>Spiralia</taxon>
        <taxon>Gnathifera</taxon>
        <taxon>Rotifera</taxon>
        <taxon>Eurotatoria</taxon>
        <taxon>Monogononta</taxon>
        <taxon>Pseudotrocha</taxon>
        <taxon>Ploima</taxon>
        <taxon>Brachionidae</taxon>
        <taxon>Brachionus</taxon>
    </lineage>
</organism>
<reference evidence="1 2" key="1">
    <citation type="journal article" date="2018" name="Sci. Rep.">
        <title>Genomic signatures of local adaptation to the degree of environmental predictability in rotifers.</title>
        <authorList>
            <person name="Franch-Gras L."/>
            <person name="Hahn C."/>
            <person name="Garcia-Roger E.M."/>
            <person name="Carmona M.J."/>
            <person name="Serra M."/>
            <person name="Gomez A."/>
        </authorList>
    </citation>
    <scope>NUCLEOTIDE SEQUENCE [LARGE SCALE GENOMIC DNA]</scope>
    <source>
        <strain evidence="1">HYR1</strain>
    </source>
</reference>
<dbReference type="EMBL" id="REGN01010736">
    <property type="protein sequence ID" value="RMZ98505.1"/>
    <property type="molecule type" value="Genomic_DNA"/>
</dbReference>
<dbReference type="Proteomes" id="UP000276133">
    <property type="component" value="Unassembled WGS sequence"/>
</dbReference>
<sequence>MKKQIAVIGERSAAIITNTSKMELMSLLPEDTDGKIKEIINSQLFKKEFSKNYPRIFLDF</sequence>
<name>A0A3M7PHA4_BRAPC</name>
<dbReference type="AlphaFoldDB" id="A0A3M7PHA4"/>
<keyword evidence="2" id="KW-1185">Reference proteome</keyword>
<accession>A0A3M7PHA4</accession>
<gene>
    <name evidence="1" type="ORF">BpHYR1_051425</name>
</gene>
<evidence type="ECO:0000313" key="2">
    <source>
        <dbReference type="Proteomes" id="UP000276133"/>
    </source>
</evidence>
<evidence type="ECO:0000313" key="1">
    <source>
        <dbReference type="EMBL" id="RMZ98505.1"/>
    </source>
</evidence>
<protein>
    <submittedName>
        <fullName evidence="1">Uncharacterized protein</fullName>
    </submittedName>
</protein>
<comment type="caution">
    <text evidence="1">The sequence shown here is derived from an EMBL/GenBank/DDBJ whole genome shotgun (WGS) entry which is preliminary data.</text>
</comment>
<proteinExistence type="predicted"/>